<organism evidence="4 5">
    <name type="scientific">Ramlibacter ginsenosidimutans</name>
    <dbReference type="NCBI Taxonomy" id="502333"/>
    <lineage>
        <taxon>Bacteria</taxon>
        <taxon>Pseudomonadati</taxon>
        <taxon>Pseudomonadota</taxon>
        <taxon>Betaproteobacteria</taxon>
        <taxon>Burkholderiales</taxon>
        <taxon>Comamonadaceae</taxon>
        <taxon>Ramlibacter</taxon>
    </lineage>
</organism>
<evidence type="ECO:0000259" key="3">
    <source>
        <dbReference type="Pfam" id="PF07992"/>
    </source>
</evidence>
<keyword evidence="1" id="KW-0285">Flavoprotein</keyword>
<evidence type="ECO:0000256" key="1">
    <source>
        <dbReference type="ARBA" id="ARBA00022630"/>
    </source>
</evidence>
<gene>
    <name evidence="4" type="ORF">JJB11_22575</name>
</gene>
<dbReference type="Pfam" id="PF07992">
    <property type="entry name" value="Pyr_redox_2"/>
    <property type="match status" value="1"/>
</dbReference>
<evidence type="ECO:0000313" key="5">
    <source>
        <dbReference type="Proteomes" id="UP000630528"/>
    </source>
</evidence>
<dbReference type="Gene3D" id="3.50.50.60">
    <property type="entry name" value="FAD/NAD(P)-binding domain"/>
    <property type="match status" value="2"/>
</dbReference>
<dbReference type="EMBL" id="JAEPWM010000012">
    <property type="protein sequence ID" value="MBK6008892.1"/>
    <property type="molecule type" value="Genomic_DNA"/>
</dbReference>
<dbReference type="PRINTS" id="PR00368">
    <property type="entry name" value="FADPNR"/>
</dbReference>
<dbReference type="PRINTS" id="PR00469">
    <property type="entry name" value="PNDRDTASEII"/>
</dbReference>
<dbReference type="InterPro" id="IPR050097">
    <property type="entry name" value="Ferredoxin-NADP_redctase_2"/>
</dbReference>
<evidence type="ECO:0000256" key="2">
    <source>
        <dbReference type="ARBA" id="ARBA00023002"/>
    </source>
</evidence>
<dbReference type="InterPro" id="IPR023753">
    <property type="entry name" value="FAD/NAD-binding_dom"/>
</dbReference>
<feature type="domain" description="FAD/NAD(P)-binding" evidence="3">
    <location>
        <begin position="9"/>
        <end position="289"/>
    </location>
</feature>
<keyword evidence="5" id="KW-1185">Reference proteome</keyword>
<comment type="caution">
    <text evidence="4">The sequence shown here is derived from an EMBL/GenBank/DDBJ whole genome shotgun (WGS) entry which is preliminary data.</text>
</comment>
<reference evidence="4" key="1">
    <citation type="journal article" date="2012" name="J. Microbiol. Biotechnol.">
        <title>Ramlibacter ginsenosidimutans sp. nov., with ginsenoside-converting activity.</title>
        <authorList>
            <person name="Wang L."/>
            <person name="An D.S."/>
            <person name="Kim S.G."/>
            <person name="Jin F.X."/>
            <person name="Kim S.C."/>
            <person name="Lee S.T."/>
            <person name="Im W.T."/>
        </authorList>
    </citation>
    <scope>NUCLEOTIDE SEQUENCE</scope>
    <source>
        <strain evidence="4">KACC 17527</strain>
    </source>
</reference>
<reference evidence="4" key="2">
    <citation type="submission" date="2021-01" db="EMBL/GenBank/DDBJ databases">
        <authorList>
            <person name="Kang M."/>
        </authorList>
    </citation>
    <scope>NUCLEOTIDE SEQUENCE</scope>
    <source>
        <strain evidence="4">KACC 17527</strain>
    </source>
</reference>
<dbReference type="PANTHER" id="PTHR48105">
    <property type="entry name" value="THIOREDOXIN REDUCTASE 1-RELATED-RELATED"/>
    <property type="match status" value="1"/>
</dbReference>
<dbReference type="RefSeq" id="WP_201176868.1">
    <property type="nucleotide sequence ID" value="NZ_JAEPWM010000012.1"/>
</dbReference>
<dbReference type="GO" id="GO:0016491">
    <property type="term" value="F:oxidoreductase activity"/>
    <property type="evidence" value="ECO:0007669"/>
    <property type="project" value="UniProtKB-KW"/>
</dbReference>
<sequence>MQHEAELLDCLIVGGGAAGLTSAVYLGRYKRKALILDAGGSRLQRIPRTRNVPGFPEGVEGPELLARMREHAARYGVATERVTVQRIERLPDGTFRAEAEARSWRARFVILATGACDVEPEIEGIQAATRAGQVRYCPVCDGYETQGQRVAVLGRAGHGVRESLFVANFGNQVTWLAMATQHEVPLTELAQLRDAGVRIAESPPHRIECGVDGVGVRVELQNGQVLAFDTLYPALGLHHACELATALGAQAADNGQLRVDAHQQTSVDGLYVAGDVAVDLNQIAVAAGHAAIAATAIHNRL</sequence>
<dbReference type="Proteomes" id="UP000630528">
    <property type="component" value="Unassembled WGS sequence"/>
</dbReference>
<dbReference type="AlphaFoldDB" id="A0A934TWT6"/>
<accession>A0A934TWT6</accession>
<dbReference type="SUPFAM" id="SSF51905">
    <property type="entry name" value="FAD/NAD(P)-binding domain"/>
    <property type="match status" value="1"/>
</dbReference>
<proteinExistence type="predicted"/>
<keyword evidence="2" id="KW-0560">Oxidoreductase</keyword>
<evidence type="ECO:0000313" key="4">
    <source>
        <dbReference type="EMBL" id="MBK6008892.1"/>
    </source>
</evidence>
<dbReference type="InterPro" id="IPR036188">
    <property type="entry name" value="FAD/NAD-bd_sf"/>
</dbReference>
<name>A0A934TWT6_9BURK</name>
<protein>
    <submittedName>
        <fullName evidence="4">NAD(P)/FAD-dependent oxidoreductase</fullName>
    </submittedName>
</protein>